<sequence length="77" mass="8922">RLRDSRRNNHVQINAAQRQSQSVCLFLRLYSFLLPHRHCAHTNRHRAAKSQPRLLPVPVTLPLDNSLVRAIFSPKTC</sequence>
<keyword evidence="2" id="KW-1185">Reference proteome</keyword>
<protein>
    <submittedName>
        <fullName evidence="1">Uncharacterized protein</fullName>
    </submittedName>
</protein>
<organism evidence="1 2">
    <name type="scientific">Anopheles christyi</name>
    <dbReference type="NCBI Taxonomy" id="43041"/>
    <lineage>
        <taxon>Eukaryota</taxon>
        <taxon>Metazoa</taxon>
        <taxon>Ecdysozoa</taxon>
        <taxon>Arthropoda</taxon>
        <taxon>Hexapoda</taxon>
        <taxon>Insecta</taxon>
        <taxon>Pterygota</taxon>
        <taxon>Neoptera</taxon>
        <taxon>Endopterygota</taxon>
        <taxon>Diptera</taxon>
        <taxon>Nematocera</taxon>
        <taxon>Culicoidea</taxon>
        <taxon>Culicidae</taxon>
        <taxon>Anophelinae</taxon>
        <taxon>Anopheles</taxon>
    </lineage>
</organism>
<evidence type="ECO:0000313" key="1">
    <source>
        <dbReference type="EnsemblMetazoa" id="ACHR014358-PA"/>
    </source>
</evidence>
<name>A0A182KIU8_9DIPT</name>
<dbReference type="Proteomes" id="UP000075881">
    <property type="component" value="Unassembled WGS sequence"/>
</dbReference>
<reference evidence="1" key="2">
    <citation type="submission" date="2020-05" db="UniProtKB">
        <authorList>
            <consortium name="EnsemblMetazoa"/>
        </authorList>
    </citation>
    <scope>IDENTIFICATION</scope>
    <source>
        <strain evidence="1">ACHKN1017</strain>
    </source>
</reference>
<accession>A0A182KIU8</accession>
<evidence type="ECO:0000313" key="2">
    <source>
        <dbReference type="Proteomes" id="UP000075881"/>
    </source>
</evidence>
<dbReference type="VEuPathDB" id="VectorBase:ACHR014358"/>
<dbReference type="AlphaFoldDB" id="A0A182KIU8"/>
<dbReference type="EnsemblMetazoa" id="ACHR014358-RA">
    <property type="protein sequence ID" value="ACHR014358-PA"/>
    <property type="gene ID" value="ACHR014358"/>
</dbReference>
<reference evidence="2" key="1">
    <citation type="submission" date="2013-03" db="EMBL/GenBank/DDBJ databases">
        <title>The Genome Sequence of Anopheles christyi ACHKN1017.</title>
        <authorList>
            <consortium name="The Broad Institute Genomics Platform"/>
            <person name="Neafsey D.E."/>
            <person name="Besansky N."/>
            <person name="Walker B."/>
            <person name="Young S.K."/>
            <person name="Zeng Q."/>
            <person name="Gargeya S."/>
            <person name="Fitzgerald M."/>
            <person name="Haas B."/>
            <person name="Abouelleil A."/>
            <person name="Allen A.W."/>
            <person name="Alvarado L."/>
            <person name="Arachchi H.M."/>
            <person name="Berlin A.M."/>
            <person name="Chapman S.B."/>
            <person name="Gainer-Dewar J."/>
            <person name="Goldberg J."/>
            <person name="Griggs A."/>
            <person name="Gujja S."/>
            <person name="Hansen M."/>
            <person name="Howarth C."/>
            <person name="Imamovic A."/>
            <person name="Ireland A."/>
            <person name="Larimer J."/>
            <person name="McCowan C."/>
            <person name="Murphy C."/>
            <person name="Pearson M."/>
            <person name="Poon T.W."/>
            <person name="Priest M."/>
            <person name="Roberts A."/>
            <person name="Saif S."/>
            <person name="Shea T."/>
            <person name="Sisk P."/>
            <person name="Sykes S."/>
            <person name="Wortman J."/>
            <person name="Nusbaum C."/>
            <person name="Birren B."/>
        </authorList>
    </citation>
    <scope>NUCLEOTIDE SEQUENCE [LARGE SCALE GENOMIC DNA]</scope>
    <source>
        <strain evidence="2">ACHKN1017</strain>
    </source>
</reference>
<proteinExistence type="predicted"/>